<keyword evidence="3" id="KW-1185">Reference proteome</keyword>
<gene>
    <name evidence="2" type="ORF">LUZ62_042851</name>
</gene>
<evidence type="ECO:0000313" key="2">
    <source>
        <dbReference type="EMBL" id="KAJ4791605.1"/>
    </source>
</evidence>
<dbReference type="EMBL" id="JAMFTS010000002">
    <property type="protein sequence ID" value="KAJ4791605.1"/>
    <property type="molecule type" value="Genomic_DNA"/>
</dbReference>
<dbReference type="GO" id="GO:0004523">
    <property type="term" value="F:RNA-DNA hybrid ribonuclease activity"/>
    <property type="evidence" value="ECO:0007669"/>
    <property type="project" value="InterPro"/>
</dbReference>
<evidence type="ECO:0000313" key="3">
    <source>
        <dbReference type="Proteomes" id="UP001140206"/>
    </source>
</evidence>
<dbReference type="Pfam" id="PF13456">
    <property type="entry name" value="RVT_3"/>
    <property type="match status" value="1"/>
</dbReference>
<sequence length="240" mass="27370">MGTLDEEGNRLFANTLWEIWKERNKAVIEHCPFKPMAVIQRVTAAVACPTMEVPKVSQRMETEKYEYNHDGWQVIVDASWDQSMKAGGAYVVYERGTVHSVGLHFYTAQDSFQAEAVALEQALIYVYNKLELSENAAVNFFSDCSNLVLAVSQGDSNDVPSWRAMNLVNELINHMEMRQNGASIRFVRREAVHQAHNLANIARRQQLQYQGSPHIALQQQGKITRQIDENFFQRVQEAPP</sequence>
<dbReference type="InterPro" id="IPR002156">
    <property type="entry name" value="RNaseH_domain"/>
</dbReference>
<name>A0AAV8FHI8_9POAL</name>
<protein>
    <recommendedName>
        <fullName evidence="1">RNase H type-1 domain-containing protein</fullName>
    </recommendedName>
</protein>
<organism evidence="2 3">
    <name type="scientific">Rhynchospora pubera</name>
    <dbReference type="NCBI Taxonomy" id="906938"/>
    <lineage>
        <taxon>Eukaryota</taxon>
        <taxon>Viridiplantae</taxon>
        <taxon>Streptophyta</taxon>
        <taxon>Embryophyta</taxon>
        <taxon>Tracheophyta</taxon>
        <taxon>Spermatophyta</taxon>
        <taxon>Magnoliopsida</taxon>
        <taxon>Liliopsida</taxon>
        <taxon>Poales</taxon>
        <taxon>Cyperaceae</taxon>
        <taxon>Cyperoideae</taxon>
        <taxon>Rhynchosporeae</taxon>
        <taxon>Rhynchospora</taxon>
    </lineage>
</organism>
<dbReference type="Gene3D" id="3.30.420.10">
    <property type="entry name" value="Ribonuclease H-like superfamily/Ribonuclease H"/>
    <property type="match status" value="1"/>
</dbReference>
<dbReference type="GO" id="GO:0003676">
    <property type="term" value="F:nucleic acid binding"/>
    <property type="evidence" value="ECO:0007669"/>
    <property type="project" value="InterPro"/>
</dbReference>
<evidence type="ECO:0000259" key="1">
    <source>
        <dbReference type="Pfam" id="PF13456"/>
    </source>
</evidence>
<accession>A0AAV8FHI8</accession>
<feature type="domain" description="RNase H type-1" evidence="1">
    <location>
        <begin position="77"/>
        <end position="201"/>
    </location>
</feature>
<proteinExistence type="predicted"/>
<dbReference type="Proteomes" id="UP001140206">
    <property type="component" value="Chromosome 2"/>
</dbReference>
<dbReference type="SUPFAM" id="SSF53098">
    <property type="entry name" value="Ribonuclease H-like"/>
    <property type="match status" value="1"/>
</dbReference>
<dbReference type="PANTHER" id="PTHR34146">
    <property type="entry name" value="POLYNUCLEOTIDYL TRANSFERASE, RIBONUCLEASE H-LIKE SUPERFAMILY PROTEIN-RELATED"/>
    <property type="match status" value="1"/>
</dbReference>
<reference evidence="2" key="1">
    <citation type="submission" date="2022-08" db="EMBL/GenBank/DDBJ databases">
        <authorList>
            <person name="Marques A."/>
        </authorList>
    </citation>
    <scope>NUCLEOTIDE SEQUENCE</scope>
    <source>
        <strain evidence="2">RhyPub2mFocal</strain>
        <tissue evidence="2">Leaves</tissue>
    </source>
</reference>
<dbReference type="InterPro" id="IPR012337">
    <property type="entry name" value="RNaseH-like_sf"/>
</dbReference>
<dbReference type="InterPro" id="IPR036397">
    <property type="entry name" value="RNaseH_sf"/>
</dbReference>
<comment type="caution">
    <text evidence="2">The sequence shown here is derived from an EMBL/GenBank/DDBJ whole genome shotgun (WGS) entry which is preliminary data.</text>
</comment>
<dbReference type="AlphaFoldDB" id="A0AAV8FHI8"/>
<dbReference type="PANTHER" id="PTHR34146:SF3">
    <property type="entry name" value="POLYNUCLEOTIDYL TRANSFERASE, RIBONUCLEASE H-LIKE SUPERFAMILY PROTEIN"/>
    <property type="match status" value="1"/>
</dbReference>